<evidence type="ECO:0000313" key="1">
    <source>
        <dbReference type="EMBL" id="QUC66735.1"/>
    </source>
</evidence>
<accession>A0AC61N2H0</accession>
<organism evidence="1 2">
    <name type="scientific">Aristaeella hokkaidonensis</name>
    <dbReference type="NCBI Taxonomy" id="3046382"/>
    <lineage>
        <taxon>Bacteria</taxon>
        <taxon>Bacillati</taxon>
        <taxon>Bacillota</taxon>
        <taxon>Clostridia</taxon>
        <taxon>Eubacteriales</taxon>
        <taxon>Aristaeellaceae</taxon>
        <taxon>Aristaeella</taxon>
    </lineage>
</organism>
<proteinExistence type="predicted"/>
<keyword evidence="2" id="KW-1185">Reference proteome</keyword>
<dbReference type="Proteomes" id="UP000682782">
    <property type="component" value="Chromosome"/>
</dbReference>
<evidence type="ECO:0000313" key="2">
    <source>
        <dbReference type="Proteomes" id="UP000682782"/>
    </source>
</evidence>
<protein>
    <submittedName>
        <fullName evidence="1">L,D-transpeptidase</fullName>
    </submittedName>
</protein>
<sequence length="393" mass="44979">MKKLLSLLLVFLFLLPCLSFAEETEDVEEEWEELADVKDTLLATDVFYHTPNELSAVKCDHELCFWNLEMGRMDEEAIWKVLTQPVTVLTGKQREQVRILAEPDEKCTDYVGVVTCTSQGVHVLREEGDWSLIEAYSSSEEGSAVKVFAEHFQGWVKTSRLKTEEVDQTYGLVVDKLQQRLYVFKEGKLFSTLLCSTGFAKNKANLFHETPAGEFLMVSWVGGFQAETLWCAYGIRINSGILIHEVPSRQETNKAGETYTSYARCERYLGEKASHGCIRVQRQLTPEGVNAKWLWDHLSRKPYTKVIIWDDLDRELCYPSDDLTLYYNPNGGTNYHSQATCTMVKDKYEPMTAFTYGELDKKPYNKLTACPACAPMPRKEKIDELNSKSRKSQ</sequence>
<name>A0AC61N2H0_9FIRM</name>
<reference evidence="1" key="1">
    <citation type="submission" date="2021-01" db="EMBL/GenBank/DDBJ databases">
        <title>Complete genome sequence of Clostridiales bacterium R-7.</title>
        <authorList>
            <person name="Mahoney-Kurpe S.C."/>
            <person name="Palevich N."/>
            <person name="Koike S."/>
            <person name="Moon C.D."/>
            <person name="Attwood G.T."/>
        </authorList>
    </citation>
    <scope>NUCLEOTIDE SEQUENCE</scope>
    <source>
        <strain evidence="1">R-7</strain>
    </source>
</reference>
<dbReference type="EMBL" id="CP068393">
    <property type="protein sequence ID" value="QUC66735.1"/>
    <property type="molecule type" value="Genomic_DNA"/>
</dbReference>
<gene>
    <name evidence="1" type="ORF">JYE49_12900</name>
</gene>